<accession>A0A380M723</accession>
<protein>
    <submittedName>
        <fullName evidence="1">DUF501 domain-containing protein</fullName>
    </submittedName>
</protein>
<reference evidence="1 2" key="1">
    <citation type="submission" date="2018-11" db="EMBL/GenBank/DDBJ databases">
        <title>Multidrug-resistant genes are associated with an 42-kb island TGI1 carrying a complex class 1 integron in a Trueperella pyogenes.</title>
        <authorList>
            <person name="Dong W."/>
        </authorList>
    </citation>
    <scope>NUCLEOTIDE SEQUENCE [LARGE SCALE GENOMIC DNA]</scope>
    <source>
        <strain evidence="1 2">TP4</strain>
    </source>
</reference>
<dbReference type="Proteomes" id="UP000275951">
    <property type="component" value="Chromosome"/>
</dbReference>
<evidence type="ECO:0000313" key="1">
    <source>
        <dbReference type="EMBL" id="AZR06755.1"/>
    </source>
</evidence>
<dbReference type="Pfam" id="PF04417">
    <property type="entry name" value="DUF501"/>
    <property type="match status" value="1"/>
</dbReference>
<evidence type="ECO:0000313" key="2">
    <source>
        <dbReference type="Proteomes" id="UP000275951"/>
    </source>
</evidence>
<sequence length="186" mass="19725">MNETPLVPLETLTRVAANASLASDADVAVISQQLGRAPRGLVGIGARCACGDPAVTITYPRLPDGTPFPTIFYLSLPALVKRISRAESSGQMVAFNERLENDAEYRAAHERAHRSYIERRGLLADVPQIADRSAGGMPERVKCLHALAGYALAAGPGVCPAGDDALALVGWDVNVCRCADRAEEEA</sequence>
<dbReference type="AlphaFoldDB" id="A0A380M723"/>
<dbReference type="EMBL" id="CP033905">
    <property type="protein sequence ID" value="AZR06755.1"/>
    <property type="molecule type" value="Genomic_DNA"/>
</dbReference>
<dbReference type="PANTHER" id="PTHR37163">
    <property type="entry name" value="CONSERVED PROTEIN"/>
    <property type="match status" value="1"/>
</dbReference>
<dbReference type="PANTHER" id="PTHR37163:SF1">
    <property type="entry name" value="DUF501 DOMAIN-CONTAINING PROTEIN"/>
    <property type="match status" value="1"/>
</dbReference>
<dbReference type="InterPro" id="IPR007511">
    <property type="entry name" value="DUF501"/>
</dbReference>
<proteinExistence type="predicted"/>
<dbReference type="RefSeq" id="WP_039661861.1">
    <property type="nucleotide sequence ID" value="NZ_CP029001.1"/>
</dbReference>
<name>A0A380M723_9ACTO</name>
<gene>
    <name evidence="1" type="ORF">EBQ10_05235</name>
</gene>
<organism evidence="1 2">
    <name type="scientific">Trueperella pyogenes</name>
    <dbReference type="NCBI Taxonomy" id="1661"/>
    <lineage>
        <taxon>Bacteria</taxon>
        <taxon>Bacillati</taxon>
        <taxon>Actinomycetota</taxon>
        <taxon>Actinomycetes</taxon>
        <taxon>Actinomycetales</taxon>
        <taxon>Actinomycetaceae</taxon>
        <taxon>Trueperella</taxon>
    </lineage>
</organism>